<organism evidence="1 2">
    <name type="scientific">Electrophorus voltai</name>
    <dbReference type="NCBI Taxonomy" id="2609070"/>
    <lineage>
        <taxon>Eukaryota</taxon>
        <taxon>Metazoa</taxon>
        <taxon>Chordata</taxon>
        <taxon>Craniata</taxon>
        <taxon>Vertebrata</taxon>
        <taxon>Euteleostomi</taxon>
        <taxon>Actinopterygii</taxon>
        <taxon>Neopterygii</taxon>
        <taxon>Teleostei</taxon>
        <taxon>Ostariophysi</taxon>
        <taxon>Gymnotiformes</taxon>
        <taxon>Gymnotoidei</taxon>
        <taxon>Gymnotidae</taxon>
        <taxon>Electrophorus</taxon>
    </lineage>
</organism>
<evidence type="ECO:0000313" key="1">
    <source>
        <dbReference type="EMBL" id="KAK1784176.1"/>
    </source>
</evidence>
<protein>
    <submittedName>
        <fullName evidence="1">Uncharacterized protein</fullName>
    </submittedName>
</protein>
<name>A0AAD8YP50_9TELE</name>
<dbReference type="Proteomes" id="UP001239994">
    <property type="component" value="Unassembled WGS sequence"/>
</dbReference>
<proteinExistence type="predicted"/>
<evidence type="ECO:0000313" key="2">
    <source>
        <dbReference type="Proteomes" id="UP001239994"/>
    </source>
</evidence>
<sequence length="81" mass="9653">MSQYQYQYRYWSLKGFHDHRVKKIHPALPHLRDLTPLLPHPQSHQLLPPADLWTPLTPQDCIVTEAPGDSKWTDWRRQVSK</sequence>
<comment type="caution">
    <text evidence="1">The sequence shown here is derived from an EMBL/GenBank/DDBJ whole genome shotgun (WGS) entry which is preliminary data.</text>
</comment>
<reference evidence="1" key="1">
    <citation type="submission" date="2023-03" db="EMBL/GenBank/DDBJ databases">
        <title>Electrophorus voltai genome.</title>
        <authorList>
            <person name="Bian C."/>
        </authorList>
    </citation>
    <scope>NUCLEOTIDE SEQUENCE</scope>
    <source>
        <strain evidence="1">CB-2022</strain>
        <tissue evidence="1">Muscle</tissue>
    </source>
</reference>
<dbReference type="AlphaFoldDB" id="A0AAD8YP50"/>
<gene>
    <name evidence="1" type="ORF">P4O66_020699</name>
</gene>
<keyword evidence="2" id="KW-1185">Reference proteome</keyword>
<accession>A0AAD8YP50</accession>
<dbReference type="EMBL" id="JAROKS010000451">
    <property type="protein sequence ID" value="KAK1784176.1"/>
    <property type="molecule type" value="Genomic_DNA"/>
</dbReference>